<keyword evidence="2" id="KW-0067">ATP-binding</keyword>
<dbReference type="KEGG" id="vg:19485078"/>
<dbReference type="InterPro" id="IPR038341">
    <property type="entry name" value="UvsW.1-like_sf"/>
</dbReference>
<dbReference type="InterPro" id="IPR020975">
    <property type="entry name" value="UvsW.1_dom"/>
</dbReference>
<evidence type="ECO:0000313" key="2">
    <source>
        <dbReference type="EMBL" id="AHY25441.1"/>
    </source>
</evidence>
<sequence>MKEFKELVYEASIDSFMQKIYSCQTKDGLLELEKYYKSRVKDTELKDTDDISIRDAIAGKMSEFDSAEPDDEEEEF</sequence>
<dbReference type="RefSeq" id="YP_009030246.1">
    <property type="nucleotide sequence ID" value="NC_024121.1"/>
</dbReference>
<dbReference type="OrthoDB" id="24515at10239"/>
<keyword evidence="2" id="KW-0378">Hydrolase</keyword>
<keyword evidence="2" id="KW-0547">Nucleotide-binding</keyword>
<reference evidence="2 3" key="1">
    <citation type="submission" date="2014-01" db="EMBL/GenBank/DDBJ databases">
        <authorList>
            <person name="Zhang G."/>
            <person name="Jin J."/>
            <person name="Li Z.J."/>
            <person name="Wang S.W."/>
            <person name="Chen S.J."/>
            <person name="Wang S.M."/>
            <person name="Wang X.T."/>
            <person name="Li Y.H."/>
            <person name="Wang J."/>
            <person name="Yang C.K."/>
            <person name="Wang L."/>
        </authorList>
    </citation>
    <scope>NUCLEOTIDE SEQUENCE [LARGE SCALE GENOMIC DNA]</scope>
</reference>
<name>A0A023W6I2_9CAUD</name>
<dbReference type="EMBL" id="KJ025957">
    <property type="protein sequence ID" value="AHY25441.1"/>
    <property type="molecule type" value="Genomic_DNA"/>
</dbReference>
<accession>A0A023W6I2</accession>
<protein>
    <submittedName>
        <fullName evidence="2">Putative split helicase</fullName>
    </submittedName>
</protein>
<feature type="domain" description="UvsW.1" evidence="1">
    <location>
        <begin position="2"/>
        <end position="67"/>
    </location>
</feature>
<dbReference type="GO" id="GO:0004386">
    <property type="term" value="F:helicase activity"/>
    <property type="evidence" value="ECO:0007669"/>
    <property type="project" value="UniProtKB-KW"/>
</dbReference>
<dbReference type="Gene3D" id="1.20.1280.210">
    <property type="match status" value="1"/>
</dbReference>
<gene>
    <name evidence="2" type="primary">uvsWB</name>
    <name evidence="2" type="ORF">PS2_199</name>
</gene>
<dbReference type="Pfam" id="PF11637">
    <property type="entry name" value="UvsW-1"/>
    <property type="match status" value="1"/>
</dbReference>
<proteinExistence type="predicted"/>
<keyword evidence="3" id="KW-1185">Reference proteome</keyword>
<dbReference type="Proteomes" id="UP000024445">
    <property type="component" value="Segment"/>
</dbReference>
<evidence type="ECO:0000313" key="3">
    <source>
        <dbReference type="Proteomes" id="UP000024445"/>
    </source>
</evidence>
<keyword evidence="2" id="KW-0347">Helicase</keyword>
<dbReference type="GeneID" id="19485078"/>
<evidence type="ECO:0000259" key="1">
    <source>
        <dbReference type="Pfam" id="PF11637"/>
    </source>
</evidence>
<organism evidence="2 3">
    <name type="scientific">Serratia phage PS2</name>
    <dbReference type="NCBI Taxonomy" id="1481112"/>
    <lineage>
        <taxon>Viruses</taxon>
        <taxon>Duplodnaviria</taxon>
        <taxon>Heunggongvirae</taxon>
        <taxon>Uroviricota</taxon>
        <taxon>Caudoviricetes</taxon>
        <taxon>Muldoonvirus</taxon>
        <taxon>Muldoonvirus PS2</taxon>
    </lineage>
</organism>